<organism evidence="2 3">
    <name type="scientific">Sphingomonas oleivorans</name>
    <dbReference type="NCBI Taxonomy" id="1735121"/>
    <lineage>
        <taxon>Bacteria</taxon>
        <taxon>Pseudomonadati</taxon>
        <taxon>Pseudomonadota</taxon>
        <taxon>Alphaproteobacteria</taxon>
        <taxon>Sphingomonadales</taxon>
        <taxon>Sphingomonadaceae</taxon>
        <taxon>Sphingomonas</taxon>
    </lineage>
</organism>
<dbReference type="GO" id="GO:0016790">
    <property type="term" value="F:thiolester hydrolase activity"/>
    <property type="evidence" value="ECO:0007669"/>
    <property type="project" value="UniProtKB-ARBA"/>
</dbReference>
<evidence type="ECO:0000259" key="1">
    <source>
        <dbReference type="Pfam" id="PF03061"/>
    </source>
</evidence>
<proteinExistence type="predicted"/>
<dbReference type="Proteomes" id="UP000244162">
    <property type="component" value="Unassembled WGS sequence"/>
</dbReference>
<feature type="domain" description="Thioesterase" evidence="1">
    <location>
        <begin position="59"/>
        <end position="137"/>
    </location>
</feature>
<dbReference type="InterPro" id="IPR029069">
    <property type="entry name" value="HotDog_dom_sf"/>
</dbReference>
<dbReference type="RefSeq" id="WP_107967885.1">
    <property type="nucleotide sequence ID" value="NZ_NWBU01000009.1"/>
</dbReference>
<sequence length="148" mass="15867">MTDSRYGFVPDAENAGWLVRPASDGTGFADIFGDIRLRIEGDRSVRMRLDTHDGQRNLNGTVHGGFLLAAIDQSYFIATIALGISGGLGGVTVDSATQFLRTVSIGPPIELVVELLRETGRMIFLRGLVEQEGEAVAAFSGTLRKARG</sequence>
<keyword evidence="3" id="KW-1185">Reference proteome</keyword>
<dbReference type="InterPro" id="IPR006683">
    <property type="entry name" value="Thioestr_dom"/>
</dbReference>
<dbReference type="SUPFAM" id="SSF54637">
    <property type="entry name" value="Thioesterase/thiol ester dehydrase-isomerase"/>
    <property type="match status" value="1"/>
</dbReference>
<dbReference type="EMBL" id="NWBU01000009">
    <property type="protein sequence ID" value="PTQ10860.1"/>
    <property type="molecule type" value="Genomic_DNA"/>
</dbReference>
<evidence type="ECO:0000313" key="3">
    <source>
        <dbReference type="Proteomes" id="UP000244162"/>
    </source>
</evidence>
<evidence type="ECO:0000313" key="2">
    <source>
        <dbReference type="EMBL" id="PTQ10860.1"/>
    </source>
</evidence>
<dbReference type="Pfam" id="PF03061">
    <property type="entry name" value="4HBT"/>
    <property type="match status" value="1"/>
</dbReference>
<accession>A0A2T5FXJ7</accession>
<reference evidence="2 3" key="1">
    <citation type="submission" date="2017-09" db="EMBL/GenBank/DDBJ databases">
        <title>Sphingomonas panjinensis sp.nov., isolated from oil-contaminated soil.</title>
        <authorList>
            <person name="Wang L."/>
            <person name="Chen L."/>
        </authorList>
    </citation>
    <scope>NUCLEOTIDE SEQUENCE [LARGE SCALE GENOMIC DNA]</scope>
    <source>
        <strain evidence="2 3">FW-11</strain>
    </source>
</reference>
<gene>
    <name evidence="2" type="ORF">CLG96_10745</name>
</gene>
<dbReference type="Gene3D" id="3.10.129.10">
    <property type="entry name" value="Hotdog Thioesterase"/>
    <property type="match status" value="1"/>
</dbReference>
<name>A0A2T5FXJ7_9SPHN</name>
<dbReference type="CDD" id="cd03443">
    <property type="entry name" value="PaaI_thioesterase"/>
    <property type="match status" value="1"/>
</dbReference>
<dbReference type="OrthoDB" id="5741080at2"/>
<protein>
    <submittedName>
        <fullName evidence="2">Thioesterase</fullName>
    </submittedName>
</protein>
<dbReference type="AlphaFoldDB" id="A0A2T5FXJ7"/>
<comment type="caution">
    <text evidence="2">The sequence shown here is derived from an EMBL/GenBank/DDBJ whole genome shotgun (WGS) entry which is preliminary data.</text>
</comment>